<comment type="caution">
    <text evidence="1">The sequence shown here is derived from an EMBL/GenBank/DDBJ whole genome shotgun (WGS) entry which is preliminary data.</text>
</comment>
<protein>
    <submittedName>
        <fullName evidence="1">Uncharacterized protein</fullName>
    </submittedName>
</protein>
<sequence>MLRQYANIIFSGGFTRLSQVHQRMTKNFPTPLVDQLLTDGVIRTNRTRNVIRIITTACVQDSDSTIDLRDFQTGARQAIQLSVENLFSPSMMDFAVNGAEPCEANEFLKGACTGRLYRNLVSYAGRVAKSNEGILQPQTIDICSIVDGLFEEDDNGEKVSLTVACSIPYTRQPYEKEETASDLEHRINTAGDDKEVEETSDVEKNVEEATAVSESKDKAKNGVLHIVASFGSPIPSSGDLEWVLEDLLLTGMSGKVHA</sequence>
<dbReference type="Proteomes" id="UP000481153">
    <property type="component" value="Unassembled WGS sequence"/>
</dbReference>
<proteinExistence type="predicted"/>
<gene>
    <name evidence="1" type="ORF">Ae201684_005211</name>
</gene>
<reference evidence="1 2" key="1">
    <citation type="submission" date="2019-07" db="EMBL/GenBank/DDBJ databases">
        <title>Genomics analysis of Aphanomyces spp. identifies a new class of oomycete effector associated with host adaptation.</title>
        <authorList>
            <person name="Gaulin E."/>
        </authorList>
    </citation>
    <scope>NUCLEOTIDE SEQUENCE [LARGE SCALE GENOMIC DNA]</scope>
    <source>
        <strain evidence="1 2">ATCC 201684</strain>
    </source>
</reference>
<accession>A0A6G0XFM9</accession>
<keyword evidence="2" id="KW-1185">Reference proteome</keyword>
<evidence type="ECO:0000313" key="2">
    <source>
        <dbReference type="Proteomes" id="UP000481153"/>
    </source>
</evidence>
<dbReference type="AlphaFoldDB" id="A0A6G0XFM9"/>
<evidence type="ECO:0000313" key="1">
    <source>
        <dbReference type="EMBL" id="KAF0739023.1"/>
    </source>
</evidence>
<dbReference type="VEuPathDB" id="FungiDB:AeMF1_013387"/>
<organism evidence="1 2">
    <name type="scientific">Aphanomyces euteiches</name>
    <dbReference type="NCBI Taxonomy" id="100861"/>
    <lineage>
        <taxon>Eukaryota</taxon>
        <taxon>Sar</taxon>
        <taxon>Stramenopiles</taxon>
        <taxon>Oomycota</taxon>
        <taxon>Saprolegniomycetes</taxon>
        <taxon>Saprolegniales</taxon>
        <taxon>Verrucalvaceae</taxon>
        <taxon>Aphanomyces</taxon>
    </lineage>
</organism>
<dbReference type="EMBL" id="VJMJ01000067">
    <property type="protein sequence ID" value="KAF0739023.1"/>
    <property type="molecule type" value="Genomic_DNA"/>
</dbReference>
<name>A0A6G0XFM9_9STRA</name>